<dbReference type="InterPro" id="IPR023394">
    <property type="entry name" value="Sec7_C_sf"/>
</dbReference>
<dbReference type="GO" id="GO:0032012">
    <property type="term" value="P:regulation of ARF protein signal transduction"/>
    <property type="evidence" value="ECO:0007669"/>
    <property type="project" value="InterPro"/>
</dbReference>
<dbReference type="Pfam" id="PF00169">
    <property type="entry name" value="PH"/>
    <property type="match status" value="1"/>
</dbReference>
<dbReference type="InterPro" id="IPR001849">
    <property type="entry name" value="PH_domain"/>
</dbReference>
<dbReference type="PROSITE" id="PS50003">
    <property type="entry name" value="PH_DOMAIN"/>
    <property type="match status" value="1"/>
</dbReference>
<dbReference type="GO" id="GO:0005085">
    <property type="term" value="F:guanyl-nucleotide exchange factor activity"/>
    <property type="evidence" value="ECO:0007669"/>
    <property type="project" value="InterPro"/>
</dbReference>
<dbReference type="PANTHER" id="PTHR10663">
    <property type="entry name" value="GUANYL-NUCLEOTIDE EXCHANGE FACTOR"/>
    <property type="match status" value="1"/>
</dbReference>
<feature type="domain" description="SEC7" evidence="3">
    <location>
        <begin position="57"/>
        <end position="234"/>
    </location>
</feature>
<dbReference type="SUPFAM" id="SSF48425">
    <property type="entry name" value="Sec7 domain"/>
    <property type="match status" value="1"/>
</dbReference>
<dbReference type="Proteomes" id="UP000736164">
    <property type="component" value="Unassembled WGS sequence"/>
</dbReference>
<dbReference type="SUPFAM" id="SSF50729">
    <property type="entry name" value="PH domain-like"/>
    <property type="match status" value="1"/>
</dbReference>
<keyword evidence="1" id="KW-0175">Coiled coil</keyword>
<dbReference type="Gene3D" id="1.10.220.20">
    <property type="match status" value="1"/>
</dbReference>
<evidence type="ECO:0000259" key="3">
    <source>
        <dbReference type="PROSITE" id="PS50190"/>
    </source>
</evidence>
<accession>A0A8J7NGJ6</accession>
<dbReference type="PANTHER" id="PTHR10663:SF320">
    <property type="entry name" value="CYTOHESIN-3"/>
    <property type="match status" value="1"/>
</dbReference>
<keyword evidence="5" id="KW-1185">Reference proteome</keyword>
<evidence type="ECO:0000313" key="5">
    <source>
        <dbReference type="Proteomes" id="UP000736164"/>
    </source>
</evidence>
<gene>
    <name evidence="4" type="primary">Cyth3</name>
    <name evidence="4" type="ORF">GTO95_0003347</name>
</gene>
<dbReference type="SMART" id="SM00222">
    <property type="entry name" value="Sec7"/>
    <property type="match status" value="1"/>
</dbReference>
<evidence type="ECO:0000256" key="1">
    <source>
        <dbReference type="SAM" id="Coils"/>
    </source>
</evidence>
<dbReference type="FunFam" id="1.10.220.20:FF:000003">
    <property type="entry name" value="Cytohesin 1"/>
    <property type="match status" value="1"/>
</dbReference>
<feature type="non-terminal residue" evidence="4">
    <location>
        <position position="1"/>
    </location>
</feature>
<feature type="domain" description="PH" evidence="2">
    <location>
        <begin position="297"/>
        <end position="501"/>
    </location>
</feature>
<protein>
    <submittedName>
        <fullName evidence="4">CYH3 protein</fullName>
    </submittedName>
</protein>
<dbReference type="Pfam" id="PF01369">
    <property type="entry name" value="Sec7"/>
    <property type="match status" value="1"/>
</dbReference>
<dbReference type="Gene3D" id="2.30.29.30">
    <property type="entry name" value="Pleckstrin-homology domain (PH domain)/Phosphotyrosine-binding domain (PTB)"/>
    <property type="match status" value="1"/>
</dbReference>
<dbReference type="FunFam" id="1.10.1000.11:FF:000002">
    <property type="entry name" value="Cytohesin 1"/>
    <property type="match status" value="1"/>
</dbReference>
<feature type="coiled-coil region" evidence="1">
    <location>
        <begin position="19"/>
        <end position="49"/>
    </location>
</feature>
<dbReference type="PROSITE" id="PS50190">
    <property type="entry name" value="SEC7"/>
    <property type="match status" value="1"/>
</dbReference>
<comment type="caution">
    <text evidence="4">The sequence shown here is derived from an EMBL/GenBank/DDBJ whole genome shotgun (WGS) entry which is preliminary data.</text>
</comment>
<evidence type="ECO:0000313" key="4">
    <source>
        <dbReference type="EMBL" id="MBN3311530.1"/>
    </source>
</evidence>
<dbReference type="EMBL" id="JAAWVO010000765">
    <property type="protein sequence ID" value="MBN3311530.1"/>
    <property type="molecule type" value="Genomic_DNA"/>
</dbReference>
<dbReference type="AlphaFoldDB" id="A0A8J7NGJ6"/>
<dbReference type="InterPro" id="IPR000904">
    <property type="entry name" value="Sec7_dom"/>
</dbReference>
<feature type="non-terminal residue" evidence="4">
    <location>
        <position position="501"/>
    </location>
</feature>
<reference evidence="4" key="1">
    <citation type="journal article" date="2021" name="Cell">
        <title>Tracing the genetic footprints of vertebrate landing in non-teleost ray-finned fishes.</title>
        <authorList>
            <person name="Bi X."/>
            <person name="Wang K."/>
            <person name="Yang L."/>
            <person name="Pan H."/>
            <person name="Jiang H."/>
            <person name="Wei Q."/>
            <person name="Fang M."/>
            <person name="Yu H."/>
            <person name="Zhu C."/>
            <person name="Cai Y."/>
            <person name="He Y."/>
            <person name="Gan X."/>
            <person name="Zeng H."/>
            <person name="Yu D."/>
            <person name="Zhu Y."/>
            <person name="Jiang H."/>
            <person name="Qiu Q."/>
            <person name="Yang H."/>
            <person name="Zhang Y.E."/>
            <person name="Wang W."/>
            <person name="Zhu M."/>
            <person name="He S."/>
            <person name="Zhang G."/>
        </authorList>
    </citation>
    <scope>NUCLEOTIDE SEQUENCE</scope>
    <source>
        <strain evidence="4">Allg_001</strain>
    </source>
</reference>
<proteinExistence type="predicted"/>
<sequence>VESGVFVFTVPEDLSLEERDELSNIRRRKKELLDDIERLKFEIAEVMTEIEHLTCMGESKTSQRNKQIAMGRKKFNMDPKKGIQFLLENDLLQNTPEDIAQFLYKGEGLNKTVIGDYLGERDEFNIKVLQAFVELHEFADLNLVQALRQFLWSFRLPGEAQKIDRMMETFASRYCQCNPGVFQSTDTCYVLSFAIIMLNTSLHNPNVRDKPAVERFISMNRGINDGGDLPEELLRVRAELPGTGLGGIKASSSSSPFLQNLYESIKNEPFKIPEDDGNDLTHTFFNPDREGWLLKLGILTAGWVGQPSASCCWESQPRCLRRQYCKLGNSIGAHVLNRNGLSIALHLFFTDRGQSYCSCSSLFNRGCCRTCCTVSRNLRIGEGSSRLQLEPQGGPRLSLSTPCRALACTVLGSGRGSEPALWRRHDKEPRGIIPLENLSIREVDEPRKPNCFELYNPNHKGQVIKACKTEADGRVVEGNHVVYRISAPTPEEKEEWIKSIK</sequence>
<organism evidence="4 5">
    <name type="scientific">Atractosteus spatula</name>
    <name type="common">Alligator gar</name>
    <name type="synonym">Lepisosteus spatula</name>
    <dbReference type="NCBI Taxonomy" id="7917"/>
    <lineage>
        <taxon>Eukaryota</taxon>
        <taxon>Metazoa</taxon>
        <taxon>Chordata</taxon>
        <taxon>Craniata</taxon>
        <taxon>Vertebrata</taxon>
        <taxon>Euteleostomi</taxon>
        <taxon>Actinopterygii</taxon>
        <taxon>Neopterygii</taxon>
        <taxon>Holostei</taxon>
        <taxon>Semionotiformes</taxon>
        <taxon>Lepisosteidae</taxon>
        <taxon>Atractosteus</taxon>
    </lineage>
</organism>
<dbReference type="InterPro" id="IPR035999">
    <property type="entry name" value="Sec7_dom_sf"/>
</dbReference>
<dbReference type="CDD" id="cd00171">
    <property type="entry name" value="Sec7"/>
    <property type="match status" value="1"/>
</dbReference>
<evidence type="ECO:0000259" key="2">
    <source>
        <dbReference type="PROSITE" id="PS50003"/>
    </source>
</evidence>
<name>A0A8J7NGJ6_ATRSP</name>
<dbReference type="Gene3D" id="1.10.1000.11">
    <property type="entry name" value="Arf Nucleotide-binding Site Opener,domain 2"/>
    <property type="match status" value="1"/>
</dbReference>
<dbReference type="InterPro" id="IPR011993">
    <property type="entry name" value="PH-like_dom_sf"/>
</dbReference>